<protein>
    <submittedName>
        <fullName evidence="3">Uncharacterized protein</fullName>
    </submittedName>
</protein>
<organism evidence="3 4">
    <name type="scientific">Pleuronectes platessa</name>
    <name type="common">European plaice</name>
    <dbReference type="NCBI Taxonomy" id="8262"/>
    <lineage>
        <taxon>Eukaryota</taxon>
        <taxon>Metazoa</taxon>
        <taxon>Chordata</taxon>
        <taxon>Craniata</taxon>
        <taxon>Vertebrata</taxon>
        <taxon>Euteleostomi</taxon>
        <taxon>Actinopterygii</taxon>
        <taxon>Neopterygii</taxon>
        <taxon>Teleostei</taxon>
        <taxon>Neoteleostei</taxon>
        <taxon>Acanthomorphata</taxon>
        <taxon>Carangaria</taxon>
        <taxon>Pleuronectiformes</taxon>
        <taxon>Pleuronectoidei</taxon>
        <taxon>Pleuronectidae</taxon>
        <taxon>Pleuronectes</taxon>
    </lineage>
</organism>
<feature type="compositionally biased region" description="Acidic residues" evidence="1">
    <location>
        <begin position="123"/>
        <end position="133"/>
    </location>
</feature>
<evidence type="ECO:0000256" key="2">
    <source>
        <dbReference type="SAM" id="Phobius"/>
    </source>
</evidence>
<reference evidence="3" key="1">
    <citation type="submission" date="2020-03" db="EMBL/GenBank/DDBJ databases">
        <authorList>
            <person name="Weist P."/>
        </authorList>
    </citation>
    <scope>NUCLEOTIDE SEQUENCE</scope>
</reference>
<evidence type="ECO:0000313" key="4">
    <source>
        <dbReference type="Proteomes" id="UP001153269"/>
    </source>
</evidence>
<dbReference type="PANTHER" id="PTHR35680:SF1">
    <property type="entry name" value="NFAT ACTIVATION MOLECULE 1"/>
    <property type="match status" value="1"/>
</dbReference>
<dbReference type="AlphaFoldDB" id="A0A9N7YW38"/>
<feature type="compositionally biased region" description="Basic and acidic residues" evidence="1">
    <location>
        <begin position="169"/>
        <end position="178"/>
    </location>
</feature>
<dbReference type="EMBL" id="CADEAL010002358">
    <property type="protein sequence ID" value="CAB1439900.1"/>
    <property type="molecule type" value="Genomic_DNA"/>
</dbReference>
<keyword evidence="2" id="KW-0812">Transmembrane</keyword>
<dbReference type="PANTHER" id="PTHR35680">
    <property type="entry name" value="NFAT ACTIVATION MOLECULE 1"/>
    <property type="match status" value="1"/>
</dbReference>
<dbReference type="Proteomes" id="UP001153269">
    <property type="component" value="Unassembled WGS sequence"/>
</dbReference>
<keyword evidence="4" id="KW-1185">Reference proteome</keyword>
<keyword evidence="2" id="KW-0472">Membrane</keyword>
<evidence type="ECO:0000313" key="3">
    <source>
        <dbReference type="EMBL" id="CAB1439900.1"/>
    </source>
</evidence>
<comment type="caution">
    <text evidence="3">The sequence shown here is derived from an EMBL/GenBank/DDBJ whole genome shotgun (WGS) entry which is preliminary data.</text>
</comment>
<dbReference type="InterPro" id="IPR033549">
    <property type="entry name" value="NFAM1"/>
</dbReference>
<keyword evidence="2" id="KW-1133">Transmembrane helix</keyword>
<evidence type="ECO:0000256" key="1">
    <source>
        <dbReference type="SAM" id="MobiDB-lite"/>
    </source>
</evidence>
<feature type="region of interest" description="Disordered" evidence="1">
    <location>
        <begin position="164"/>
        <end position="191"/>
    </location>
</feature>
<sequence length="204" mass="22990">MSAPGLSLESTVFVAFEIYVLDLNTMAGNITEFKHTLQLNNVTRSGEYRCHYKNASVYWFLRVRADGYKEPPMMSYTEYGMAAITGVLLVFSVVGSIYVFRGHWKEAITKSIKTSGKQRQNGEETETSETEVDNVDKGTAPSTSFYASLQARPRSIYDVIDCSAANQEPDQRETKPNENELTENMEQTTPPQAVDVFDSVYENF</sequence>
<name>A0A9N7YW38_PLEPL</name>
<accession>A0A9N7YW38</accession>
<feature type="compositionally biased region" description="Polar residues" evidence="1">
    <location>
        <begin position="182"/>
        <end position="191"/>
    </location>
</feature>
<dbReference type="GO" id="GO:0050853">
    <property type="term" value="P:B cell receptor signaling pathway"/>
    <property type="evidence" value="ECO:0007669"/>
    <property type="project" value="TreeGrafter"/>
</dbReference>
<dbReference type="GO" id="GO:0045121">
    <property type="term" value="C:membrane raft"/>
    <property type="evidence" value="ECO:0007669"/>
    <property type="project" value="TreeGrafter"/>
</dbReference>
<gene>
    <name evidence="3" type="ORF">PLEPLA_LOCUS27663</name>
</gene>
<dbReference type="GO" id="GO:0004888">
    <property type="term" value="F:transmembrane signaling receptor activity"/>
    <property type="evidence" value="ECO:0007669"/>
    <property type="project" value="InterPro"/>
</dbReference>
<dbReference type="GO" id="GO:0001819">
    <property type="term" value="P:positive regulation of cytokine production"/>
    <property type="evidence" value="ECO:0007669"/>
    <property type="project" value="InterPro"/>
</dbReference>
<proteinExistence type="predicted"/>
<feature type="transmembrane region" description="Helical" evidence="2">
    <location>
        <begin position="79"/>
        <end position="100"/>
    </location>
</feature>
<dbReference type="GO" id="GO:0045577">
    <property type="term" value="P:regulation of B cell differentiation"/>
    <property type="evidence" value="ECO:0007669"/>
    <property type="project" value="InterPro"/>
</dbReference>
<feature type="region of interest" description="Disordered" evidence="1">
    <location>
        <begin position="112"/>
        <end position="139"/>
    </location>
</feature>
<dbReference type="GO" id="GO:0050861">
    <property type="term" value="P:positive regulation of B cell receptor signaling pathway"/>
    <property type="evidence" value="ECO:0007669"/>
    <property type="project" value="InterPro"/>
</dbReference>